<dbReference type="Gene3D" id="3.90.1480.20">
    <property type="entry name" value="Glycosyl transferase family 29"/>
    <property type="match status" value="1"/>
</dbReference>
<reference evidence="16" key="1">
    <citation type="submission" date="2021-05" db="EMBL/GenBank/DDBJ databases">
        <title>The genome of the haptophyte Pavlova lutheri (Diacronema luteri, Pavlovales) - a model for lipid biosynthesis in eukaryotic algae.</title>
        <authorList>
            <person name="Hulatt C.J."/>
            <person name="Posewitz M.C."/>
        </authorList>
    </citation>
    <scope>NUCLEOTIDE SEQUENCE</scope>
    <source>
        <strain evidence="16">NIVA-4/92</strain>
    </source>
</reference>
<keyword evidence="8" id="KW-0333">Golgi apparatus</keyword>
<sequence length="556" mass="57271">MRSRQPSRVLCTASLSAPQPYAHERGAAARRMRVSAESAAHVAPRPVRILSRRSSTNGFPAAAAATAVTPYLISPDAGGCPERPPFCSMCAAQLAVLALMCAAATHIGGIEDMRGPSPISVLKLRTLRADLDGVGGGGIHRFDSRSEGLAREHCQFNATFVRLPVKAKLYVRALMRRAEGYASCALVGPSAFLLHSALGDEIDSHELVLRVEDAPTAGRERHVGSRTSAEVLGAGAVAARLVGACAAERAVAARAQRAVDADGDGTAGARANGGANASAAGCSAHPVFVTADGGSEGRALAQRCAAHSAAPVFPVPSVVRELARAELAAPGEGPSAAAVGVMLASLLCPNGMTLYGFARPEAAADAQMPVIMPVQRRAAGRYTSRARPVGRAGGARSALAERAHVERPGEPAGGVSDQLDPLARMVDGAARREAVGCIVVRAPSRPDAADAKVHASDNQRAGWELQGEHGVDAGAGGVDAAALALGVASECGLGSVLRRADALPFDWDPLASHSNRAHYLRILHLVTALLIAIGGLGFTLFLCTHMMHSALKFAVE</sequence>
<keyword evidence="17" id="KW-1185">Reference proteome</keyword>
<dbReference type="InterPro" id="IPR001675">
    <property type="entry name" value="Glyco_trans_29"/>
</dbReference>
<evidence type="ECO:0000256" key="11">
    <source>
        <dbReference type="ARBA" id="ARBA00023180"/>
    </source>
</evidence>
<evidence type="ECO:0000256" key="14">
    <source>
        <dbReference type="SAM" id="MobiDB-lite"/>
    </source>
</evidence>
<evidence type="ECO:0000256" key="5">
    <source>
        <dbReference type="ARBA" id="ARBA00022692"/>
    </source>
</evidence>
<dbReference type="PANTHER" id="PTHR46059:SF1">
    <property type="entry name" value="BETA-GALACTOSIDE ALPHA-2,6-SIALYLTRANSFERASE"/>
    <property type="match status" value="1"/>
</dbReference>
<evidence type="ECO:0000256" key="12">
    <source>
        <dbReference type="ARBA" id="ARBA00034249"/>
    </source>
</evidence>
<name>A0A8J5X9D2_DIALT</name>
<evidence type="ECO:0000256" key="9">
    <source>
        <dbReference type="ARBA" id="ARBA00023136"/>
    </source>
</evidence>
<evidence type="ECO:0000256" key="13">
    <source>
        <dbReference type="ARBA" id="ARBA00034329"/>
    </source>
</evidence>
<comment type="similarity">
    <text evidence="2">Belongs to the glycosyltransferase 29 family.</text>
</comment>
<evidence type="ECO:0000256" key="7">
    <source>
        <dbReference type="ARBA" id="ARBA00022989"/>
    </source>
</evidence>
<protein>
    <recommendedName>
        <fullName evidence="13">beta-galactoside alpha-(2,6)-sialyltransferase</fullName>
        <ecNumber evidence="13">2.4.3.1</ecNumber>
    </recommendedName>
</protein>
<accession>A0A8J5X9D2</accession>
<dbReference type="GO" id="GO:0003835">
    <property type="term" value="F:beta-galactoside alpha-2,6-sialyltransferase activity"/>
    <property type="evidence" value="ECO:0007669"/>
    <property type="project" value="UniProtKB-EC"/>
</dbReference>
<evidence type="ECO:0000256" key="2">
    <source>
        <dbReference type="ARBA" id="ARBA00006003"/>
    </source>
</evidence>
<feature type="compositionally biased region" description="Low complexity" evidence="14">
    <location>
        <begin position="385"/>
        <end position="398"/>
    </location>
</feature>
<evidence type="ECO:0000256" key="3">
    <source>
        <dbReference type="ARBA" id="ARBA00022676"/>
    </source>
</evidence>
<keyword evidence="7 15" id="KW-1133">Transmembrane helix</keyword>
<evidence type="ECO:0000256" key="8">
    <source>
        <dbReference type="ARBA" id="ARBA00023034"/>
    </source>
</evidence>
<evidence type="ECO:0000256" key="4">
    <source>
        <dbReference type="ARBA" id="ARBA00022679"/>
    </source>
</evidence>
<keyword evidence="11" id="KW-0325">Glycoprotein</keyword>
<keyword evidence="10" id="KW-1015">Disulfide bond</keyword>
<gene>
    <name evidence="16" type="ORF">KFE25_002440</name>
</gene>
<comment type="catalytic activity">
    <reaction evidence="12">
        <text>a beta-D-galactoside + CMP-N-acetyl-beta-neuraminate = an N-acetyl-alpha-neuraminyl-(2-&gt;6)-beta-D-galactosyl derivative + CMP + H(+)</text>
        <dbReference type="Rhea" id="RHEA:52104"/>
        <dbReference type="ChEBI" id="CHEBI:15378"/>
        <dbReference type="ChEBI" id="CHEBI:28034"/>
        <dbReference type="ChEBI" id="CHEBI:57812"/>
        <dbReference type="ChEBI" id="CHEBI:60377"/>
        <dbReference type="ChEBI" id="CHEBI:136398"/>
        <dbReference type="EC" id="2.4.3.1"/>
    </reaction>
</comment>
<dbReference type="EMBL" id="JAGTXO010000027">
    <property type="protein sequence ID" value="KAG8461251.1"/>
    <property type="molecule type" value="Genomic_DNA"/>
</dbReference>
<evidence type="ECO:0000256" key="6">
    <source>
        <dbReference type="ARBA" id="ARBA00022968"/>
    </source>
</evidence>
<feature type="transmembrane region" description="Helical" evidence="15">
    <location>
        <begin position="522"/>
        <end position="543"/>
    </location>
</feature>
<evidence type="ECO:0000256" key="15">
    <source>
        <dbReference type="SAM" id="Phobius"/>
    </source>
</evidence>
<feature type="compositionally biased region" description="Basic and acidic residues" evidence="14">
    <location>
        <begin position="399"/>
        <end position="409"/>
    </location>
</feature>
<evidence type="ECO:0000256" key="10">
    <source>
        <dbReference type="ARBA" id="ARBA00023157"/>
    </source>
</evidence>
<keyword evidence="6" id="KW-0735">Signal-anchor</keyword>
<evidence type="ECO:0000256" key="1">
    <source>
        <dbReference type="ARBA" id="ARBA00004447"/>
    </source>
</evidence>
<organism evidence="16 17">
    <name type="scientific">Diacronema lutheri</name>
    <name type="common">Unicellular marine alga</name>
    <name type="synonym">Monochrysis lutheri</name>
    <dbReference type="NCBI Taxonomy" id="2081491"/>
    <lineage>
        <taxon>Eukaryota</taxon>
        <taxon>Haptista</taxon>
        <taxon>Haptophyta</taxon>
        <taxon>Pavlovophyceae</taxon>
        <taxon>Pavlovales</taxon>
        <taxon>Pavlovaceae</taxon>
        <taxon>Diacronema</taxon>
    </lineage>
</organism>
<keyword evidence="5 15" id="KW-0812">Transmembrane</keyword>
<comment type="caution">
    <text evidence="16">The sequence shown here is derived from an EMBL/GenBank/DDBJ whole genome shotgun (WGS) entry which is preliminary data.</text>
</comment>
<dbReference type="Proteomes" id="UP000751190">
    <property type="component" value="Unassembled WGS sequence"/>
</dbReference>
<feature type="region of interest" description="Disordered" evidence="14">
    <location>
        <begin position="382"/>
        <end position="418"/>
    </location>
</feature>
<dbReference type="GO" id="GO:0032580">
    <property type="term" value="C:Golgi cisterna membrane"/>
    <property type="evidence" value="ECO:0007669"/>
    <property type="project" value="UniProtKB-SubCell"/>
</dbReference>
<dbReference type="InterPro" id="IPR038578">
    <property type="entry name" value="GT29-like_sf"/>
</dbReference>
<keyword evidence="4" id="KW-0808">Transferase</keyword>
<dbReference type="AlphaFoldDB" id="A0A8J5X9D2"/>
<dbReference type="Pfam" id="PF00777">
    <property type="entry name" value="Glyco_transf_29"/>
    <property type="match status" value="1"/>
</dbReference>
<evidence type="ECO:0000313" key="16">
    <source>
        <dbReference type="EMBL" id="KAG8461251.1"/>
    </source>
</evidence>
<comment type="subcellular location">
    <subcellularLocation>
        <location evidence="1">Golgi apparatus</location>
        <location evidence="1">Golgi stack membrane</location>
        <topology evidence="1">Single-pass type II membrane protein</topology>
    </subcellularLocation>
</comment>
<keyword evidence="3" id="KW-0328">Glycosyltransferase</keyword>
<keyword evidence="9 15" id="KW-0472">Membrane</keyword>
<dbReference type="EC" id="2.4.3.1" evidence="13"/>
<evidence type="ECO:0000313" key="17">
    <source>
        <dbReference type="Proteomes" id="UP000751190"/>
    </source>
</evidence>
<dbReference type="OrthoDB" id="10264956at2759"/>
<proteinExistence type="inferred from homology"/>
<dbReference type="PANTHER" id="PTHR46059">
    <property type="entry name" value="BETA-GALACTOSIDE ALPHA-2,6-SIALYLTRANSFERASE"/>
    <property type="match status" value="1"/>
</dbReference>